<dbReference type="Gene3D" id="1.25.40.10">
    <property type="entry name" value="Tetratricopeptide repeat domain"/>
    <property type="match status" value="1"/>
</dbReference>
<evidence type="ECO:0000313" key="1">
    <source>
        <dbReference type="EMBL" id="WVT05967.1"/>
    </source>
</evidence>
<name>A0ABZ2BIF4_9HYPH</name>
<accession>A0ABZ2BIF4</accession>
<dbReference type="InterPro" id="IPR011990">
    <property type="entry name" value="TPR-like_helical_dom_sf"/>
</dbReference>
<protein>
    <submittedName>
        <fullName evidence="1">Tetratricopeptide repeat protein</fullName>
    </submittedName>
</protein>
<dbReference type="Pfam" id="PF08238">
    <property type="entry name" value="Sel1"/>
    <property type="match status" value="2"/>
</dbReference>
<reference evidence="1" key="1">
    <citation type="submission" date="2023-08" db="EMBL/GenBank/DDBJ databases">
        <title>Complete genome sequence of Sinorhizobium chiapanecum ITTG S70 isolated from Acaciella angustissima nodules in Chiapas-Mexico.</title>
        <authorList>
            <person name="Rincon-Rosales R."/>
            <person name="Rogel M.A."/>
            <person name="Rincon-Medina C.I."/>
            <person name="Guerrero G."/>
            <person name="Manzano-Gomez L.A."/>
            <person name="Lopez-Lopez A."/>
            <person name="Rincon Molina F.A."/>
            <person name="Martinez-Romero E."/>
        </authorList>
    </citation>
    <scope>NUCLEOTIDE SEQUENCE</scope>
    <source>
        <strain evidence="1">ITTG S70</strain>
    </source>
</reference>
<gene>
    <name evidence="1" type="ORF">RB548_00540</name>
</gene>
<dbReference type="Proteomes" id="UP001432360">
    <property type="component" value="Chromosome"/>
</dbReference>
<dbReference type="InterPro" id="IPR050767">
    <property type="entry name" value="Sel1_AlgK"/>
</dbReference>
<dbReference type="RefSeq" id="WP_331375037.1">
    <property type="nucleotide sequence ID" value="NZ_CP133148.1"/>
</dbReference>
<sequence>MLDEGKAVPEDNLEAAKFYGLAAERGNVDAMINLGLMFESGEGVRRNPVAARELFRQAADRGDPLGQQKLDPVATGGIFQTAMLAKMDRPE</sequence>
<dbReference type="PANTHER" id="PTHR11102:SF160">
    <property type="entry name" value="ERAD-ASSOCIATED E3 UBIQUITIN-PROTEIN LIGASE COMPONENT HRD3"/>
    <property type="match status" value="1"/>
</dbReference>
<organism evidence="1 2">
    <name type="scientific">Sinorhizobium chiapasense</name>
    <dbReference type="NCBI Taxonomy" id="501572"/>
    <lineage>
        <taxon>Bacteria</taxon>
        <taxon>Pseudomonadati</taxon>
        <taxon>Pseudomonadota</taxon>
        <taxon>Alphaproteobacteria</taxon>
        <taxon>Hyphomicrobiales</taxon>
        <taxon>Rhizobiaceae</taxon>
        <taxon>Sinorhizobium/Ensifer group</taxon>
        <taxon>Sinorhizobium</taxon>
    </lineage>
</organism>
<dbReference type="EMBL" id="CP133148">
    <property type="protein sequence ID" value="WVT05967.1"/>
    <property type="molecule type" value="Genomic_DNA"/>
</dbReference>
<evidence type="ECO:0000313" key="2">
    <source>
        <dbReference type="Proteomes" id="UP001432360"/>
    </source>
</evidence>
<proteinExistence type="predicted"/>
<keyword evidence="2" id="KW-1185">Reference proteome</keyword>
<dbReference type="InterPro" id="IPR006597">
    <property type="entry name" value="Sel1-like"/>
</dbReference>
<dbReference type="SUPFAM" id="SSF81901">
    <property type="entry name" value="HCP-like"/>
    <property type="match status" value="1"/>
</dbReference>
<dbReference type="SMART" id="SM00671">
    <property type="entry name" value="SEL1"/>
    <property type="match status" value="2"/>
</dbReference>
<dbReference type="PANTHER" id="PTHR11102">
    <property type="entry name" value="SEL-1-LIKE PROTEIN"/>
    <property type="match status" value="1"/>
</dbReference>